<evidence type="ECO:0000256" key="8">
    <source>
        <dbReference type="HAMAP-Rule" id="MF_00265"/>
    </source>
</evidence>
<dbReference type="SUPFAM" id="SSF88723">
    <property type="entry name" value="PIN domain-like"/>
    <property type="match status" value="1"/>
</dbReference>
<dbReference type="STRING" id="1116472.MGMO_100c00140"/>
<name>V5C3V3_9GAMM</name>
<comment type="similarity">
    <text evidence="7 8">Belongs to the PINc/VapC protein family.</text>
</comment>
<dbReference type="GO" id="GO:0016787">
    <property type="term" value="F:hydrolase activity"/>
    <property type="evidence" value="ECO:0007669"/>
    <property type="project" value="UniProtKB-KW"/>
</dbReference>
<feature type="binding site" evidence="8">
    <location>
        <position position="140"/>
    </location>
    <ligand>
        <name>Mg(2+)</name>
        <dbReference type="ChEBI" id="CHEBI:18420"/>
    </ligand>
</feature>
<reference evidence="10 11" key="1">
    <citation type="journal article" date="2013" name="Genome Announc.">
        <title>Draft Genome Sequence of the Methanotrophic Gammaproteobacterium Methyloglobulus morosus DSM 22980 Strain KoM1.</title>
        <authorList>
            <person name="Poehlein A."/>
            <person name="Deutzmann J.S."/>
            <person name="Daniel R."/>
            <person name="Simeonova D.D."/>
        </authorList>
    </citation>
    <scope>NUCLEOTIDE SEQUENCE [LARGE SCALE GENOMIC DNA]</scope>
    <source>
        <strain evidence="10 11">KoM1</strain>
    </source>
</reference>
<dbReference type="eggNOG" id="COG1487">
    <property type="taxonomic scope" value="Bacteria"/>
</dbReference>
<evidence type="ECO:0000256" key="7">
    <source>
        <dbReference type="ARBA" id="ARBA00038093"/>
    </source>
</evidence>
<dbReference type="GO" id="GO:0004540">
    <property type="term" value="F:RNA nuclease activity"/>
    <property type="evidence" value="ECO:0007669"/>
    <property type="project" value="InterPro"/>
</dbReference>
<dbReference type="EC" id="3.1.-.-" evidence="8"/>
<protein>
    <recommendedName>
        <fullName evidence="8">Ribonuclease VapC</fullName>
        <shortName evidence="8">RNase VapC</shortName>
        <ecNumber evidence="8">3.1.-.-</ecNumber>
    </recommendedName>
    <alternativeName>
        <fullName evidence="8">Toxin VapC</fullName>
    </alternativeName>
</protein>
<evidence type="ECO:0000256" key="2">
    <source>
        <dbReference type="ARBA" id="ARBA00022649"/>
    </source>
</evidence>
<keyword evidence="11" id="KW-1185">Reference proteome</keyword>
<dbReference type="PATRIC" id="fig|1116472.3.peg.2764"/>
<feature type="domain" description="PIN" evidence="9">
    <location>
        <begin position="38"/>
        <end position="163"/>
    </location>
</feature>
<dbReference type="CDD" id="cd18746">
    <property type="entry name" value="PIN_VapC4-5_FitB-like"/>
    <property type="match status" value="1"/>
</dbReference>
<feature type="binding site" evidence="8">
    <location>
        <position position="41"/>
    </location>
    <ligand>
        <name>Mg(2+)</name>
        <dbReference type="ChEBI" id="CHEBI:18420"/>
    </ligand>
</feature>
<evidence type="ECO:0000256" key="4">
    <source>
        <dbReference type="ARBA" id="ARBA00022723"/>
    </source>
</evidence>
<dbReference type="PANTHER" id="PTHR33653">
    <property type="entry name" value="RIBONUCLEASE VAPC2"/>
    <property type="match status" value="1"/>
</dbReference>
<evidence type="ECO:0000256" key="1">
    <source>
        <dbReference type="ARBA" id="ARBA00001946"/>
    </source>
</evidence>
<keyword evidence="4 8" id="KW-0479">Metal-binding</keyword>
<dbReference type="PANTHER" id="PTHR33653:SF1">
    <property type="entry name" value="RIBONUCLEASE VAPC2"/>
    <property type="match status" value="1"/>
</dbReference>
<dbReference type="EMBL" id="AYLO01000096">
    <property type="protein sequence ID" value="ESS71493.1"/>
    <property type="molecule type" value="Genomic_DNA"/>
</dbReference>
<dbReference type="InterPro" id="IPR022907">
    <property type="entry name" value="VapC_family"/>
</dbReference>
<evidence type="ECO:0000256" key="5">
    <source>
        <dbReference type="ARBA" id="ARBA00022801"/>
    </source>
</evidence>
<dbReference type="Gene3D" id="3.40.50.1010">
    <property type="entry name" value="5'-nuclease"/>
    <property type="match status" value="1"/>
</dbReference>
<organism evidence="10 11">
    <name type="scientific">Methyloglobulus morosus KoM1</name>
    <dbReference type="NCBI Taxonomy" id="1116472"/>
    <lineage>
        <taxon>Bacteria</taxon>
        <taxon>Pseudomonadati</taxon>
        <taxon>Pseudomonadota</taxon>
        <taxon>Gammaproteobacteria</taxon>
        <taxon>Methylococcales</taxon>
        <taxon>Methylococcaceae</taxon>
        <taxon>Methyloglobulus</taxon>
    </lineage>
</organism>
<dbReference type="Pfam" id="PF01850">
    <property type="entry name" value="PIN"/>
    <property type="match status" value="1"/>
</dbReference>
<dbReference type="Proteomes" id="UP000017842">
    <property type="component" value="Unassembled WGS sequence"/>
</dbReference>
<evidence type="ECO:0000259" key="9">
    <source>
        <dbReference type="Pfam" id="PF01850"/>
    </source>
</evidence>
<keyword evidence="2 8" id="KW-1277">Toxin-antitoxin system</keyword>
<gene>
    <name evidence="8 10" type="primary">vapC</name>
    <name evidence="10" type="ORF">MGMO_100c00140</name>
</gene>
<dbReference type="GO" id="GO:0000287">
    <property type="term" value="F:magnesium ion binding"/>
    <property type="evidence" value="ECO:0007669"/>
    <property type="project" value="UniProtKB-UniRule"/>
</dbReference>
<keyword evidence="5 8" id="KW-0378">Hydrolase</keyword>
<keyword evidence="3 8" id="KW-0540">Nuclease</keyword>
<keyword evidence="6 8" id="KW-0460">Magnesium</keyword>
<evidence type="ECO:0000256" key="3">
    <source>
        <dbReference type="ARBA" id="ARBA00022722"/>
    </source>
</evidence>
<comment type="cofactor">
    <cofactor evidence="1 8">
        <name>Mg(2+)</name>
        <dbReference type="ChEBI" id="CHEBI:18420"/>
    </cofactor>
</comment>
<dbReference type="InterPro" id="IPR002716">
    <property type="entry name" value="PIN_dom"/>
</dbReference>
<evidence type="ECO:0000313" key="11">
    <source>
        <dbReference type="Proteomes" id="UP000017842"/>
    </source>
</evidence>
<comment type="function">
    <text evidence="8">Toxic component of a toxin-antitoxin (TA) system. An RNase.</text>
</comment>
<dbReference type="InterPro" id="IPR029060">
    <property type="entry name" value="PIN-like_dom_sf"/>
</dbReference>
<comment type="caution">
    <text evidence="10">The sequence shown here is derived from an EMBL/GenBank/DDBJ whole genome shotgun (WGS) entry which is preliminary data.</text>
</comment>
<evidence type="ECO:0000313" key="10">
    <source>
        <dbReference type="EMBL" id="ESS71493.1"/>
    </source>
</evidence>
<dbReference type="HAMAP" id="MF_00265">
    <property type="entry name" value="VapC_Nob1"/>
    <property type="match status" value="1"/>
</dbReference>
<evidence type="ECO:0000256" key="6">
    <source>
        <dbReference type="ARBA" id="ARBA00022842"/>
    </source>
</evidence>
<dbReference type="GO" id="GO:0090729">
    <property type="term" value="F:toxin activity"/>
    <property type="evidence" value="ECO:0007669"/>
    <property type="project" value="UniProtKB-KW"/>
</dbReference>
<proteinExistence type="inferred from homology"/>
<keyword evidence="8" id="KW-0800">Toxin</keyword>
<sequence>MQSTTNGINTLPFVLSLHHRRFLRSSKDLFIASITAMYLLDTNVISELRKAKSGKADSNVVAWANSVSAARLFVSVITILELETGVLLVERRDPTQGAILRSWLNAHVLPAFSERILAVDTAVAQRCARLHVPDLRSDCDAIIAATALVHGMTVVTRNTDDFKPTGVDTNPNKY</sequence>
<dbReference type="RefSeq" id="WP_023495464.1">
    <property type="nucleotide sequence ID" value="NZ_AYLO01000096.1"/>
</dbReference>
<accession>V5C3V3</accession>
<dbReference type="InterPro" id="IPR050556">
    <property type="entry name" value="Type_II_TA_system_RNase"/>
</dbReference>
<dbReference type="AlphaFoldDB" id="V5C3V3"/>